<dbReference type="eggNOG" id="arCOG09008">
    <property type="taxonomic scope" value="Archaea"/>
</dbReference>
<name>L0JQE0_NATP1</name>
<evidence type="ECO:0000313" key="4">
    <source>
        <dbReference type="Proteomes" id="UP000010843"/>
    </source>
</evidence>
<gene>
    <name evidence="2" type="ordered locus">Natpe_2799</name>
    <name evidence="3" type="ORF">C488_13083</name>
</gene>
<sequence length="88" mass="9657">MITVDDVIVRREFDWSETPPSIAIVTVIADLENVDPIDLPTTAEMTLYSYIDPGALDALVAGDHVVVSFSMAEYRIRIDGTELTVATD</sequence>
<evidence type="ECO:0000313" key="3">
    <source>
        <dbReference type="EMBL" id="ELY73737.1"/>
    </source>
</evidence>
<dbReference type="Proteomes" id="UP000011593">
    <property type="component" value="Unassembled WGS sequence"/>
</dbReference>
<evidence type="ECO:0000313" key="2">
    <source>
        <dbReference type="EMBL" id="AGB32601.1"/>
    </source>
</evidence>
<reference evidence="2" key="2">
    <citation type="submission" date="2012-02" db="EMBL/GenBank/DDBJ databases">
        <title>Complete sequence of chromosome of Natrinema pellirubrum DSM 15624.</title>
        <authorList>
            <consortium name="US DOE Joint Genome Institute"/>
            <person name="Lucas S."/>
            <person name="Han J."/>
            <person name="Lapidus A."/>
            <person name="Cheng J.-F."/>
            <person name="Goodwin L."/>
            <person name="Pitluck S."/>
            <person name="Peters L."/>
            <person name="Teshima H."/>
            <person name="Detter J.C."/>
            <person name="Han C."/>
            <person name="Tapia R."/>
            <person name="Land M."/>
            <person name="Hauser L."/>
            <person name="Kyrpides N."/>
            <person name="Ivanova N."/>
            <person name="Pagani I."/>
            <person name="Sproer C."/>
            <person name="Anderson I."/>
            <person name="Woyke T."/>
        </authorList>
    </citation>
    <scope>NUCLEOTIDE SEQUENCE</scope>
    <source>
        <strain evidence="2">DSM 15624</strain>
    </source>
</reference>
<dbReference type="HOGENOM" id="CLU_159738_2_1_2"/>
<protein>
    <recommendedName>
        <fullName evidence="1">Halobacterial output domain-containing protein</fullName>
    </recommendedName>
</protein>
<dbReference type="Pfam" id="PF18545">
    <property type="entry name" value="HalOD1"/>
    <property type="match status" value="1"/>
</dbReference>
<reference evidence="3 5" key="3">
    <citation type="journal article" date="2014" name="PLoS Genet.">
        <title>Phylogenetically driven sequencing of extremely halophilic archaea reveals strategies for static and dynamic osmo-response.</title>
        <authorList>
            <person name="Becker E.A."/>
            <person name="Seitzer P.M."/>
            <person name="Tritt A."/>
            <person name="Larsen D."/>
            <person name="Krusor M."/>
            <person name="Yao A.I."/>
            <person name="Wu D."/>
            <person name="Madern D."/>
            <person name="Eisen J.A."/>
            <person name="Darling A.E."/>
            <person name="Facciotti M.T."/>
        </authorList>
    </citation>
    <scope>NUCLEOTIDE SEQUENCE [LARGE SCALE GENOMIC DNA]</scope>
    <source>
        <strain evidence="3 5">DSM 15624</strain>
    </source>
</reference>
<proteinExistence type="predicted"/>
<feature type="domain" description="Halobacterial output" evidence="1">
    <location>
        <begin position="17"/>
        <end position="81"/>
    </location>
</feature>
<organism evidence="2 4">
    <name type="scientific">Natrinema pellirubrum (strain DSM 15624 / CIP 106293 / JCM 10476 / NCIMB 786 / 157)</name>
    <dbReference type="NCBI Taxonomy" id="797303"/>
    <lineage>
        <taxon>Archaea</taxon>
        <taxon>Methanobacteriati</taxon>
        <taxon>Methanobacteriota</taxon>
        <taxon>Stenosarchaea group</taxon>
        <taxon>Halobacteria</taxon>
        <taxon>Halobacteriales</taxon>
        <taxon>Natrialbaceae</taxon>
        <taxon>Natrinema</taxon>
    </lineage>
</organism>
<reference evidence="4" key="1">
    <citation type="submission" date="2012-02" db="EMBL/GenBank/DDBJ databases">
        <title>Complete sequence of chromosome of Natrinema pellirubrum DSM 15624.</title>
        <authorList>
            <person name="Lucas S."/>
            <person name="Han J."/>
            <person name="Lapidus A."/>
            <person name="Cheng J.-F."/>
            <person name="Goodwin L."/>
            <person name="Pitluck S."/>
            <person name="Peters L."/>
            <person name="Teshima H."/>
            <person name="Detter J.C."/>
            <person name="Han C."/>
            <person name="Tapia R."/>
            <person name="Land M."/>
            <person name="Hauser L."/>
            <person name="Kyrpides N."/>
            <person name="Ivanova N."/>
            <person name="Pagani I."/>
            <person name="Sproer C."/>
            <person name="Anderson I."/>
            <person name="Woyke T."/>
        </authorList>
    </citation>
    <scope>NUCLEOTIDE SEQUENCE [LARGE SCALE GENOMIC DNA]</scope>
    <source>
        <strain evidence="4">DSM 15624 / JCM 10476 / NCIMB 786</strain>
    </source>
</reference>
<dbReference type="PATRIC" id="fig|797303.5.peg.2640"/>
<dbReference type="AlphaFoldDB" id="L0JQE0"/>
<evidence type="ECO:0000313" key="5">
    <source>
        <dbReference type="Proteomes" id="UP000011593"/>
    </source>
</evidence>
<accession>L0JQE0</accession>
<dbReference type="OrthoDB" id="271604at2157"/>
<dbReference type="Proteomes" id="UP000010843">
    <property type="component" value="Chromosome"/>
</dbReference>
<dbReference type="KEGG" id="npe:Natpe_2799"/>
<keyword evidence="5" id="KW-1185">Reference proteome</keyword>
<dbReference type="EMBL" id="CP003372">
    <property type="protein sequence ID" value="AGB32601.1"/>
    <property type="molecule type" value="Genomic_DNA"/>
</dbReference>
<dbReference type="InterPro" id="IPR040624">
    <property type="entry name" value="HalOD1"/>
</dbReference>
<evidence type="ECO:0000259" key="1">
    <source>
        <dbReference type="Pfam" id="PF18545"/>
    </source>
</evidence>
<dbReference type="EMBL" id="AOIE01000076">
    <property type="protein sequence ID" value="ELY73737.1"/>
    <property type="molecule type" value="Genomic_DNA"/>
</dbReference>